<evidence type="ECO:0000313" key="1">
    <source>
        <dbReference type="EMBL" id="MFH4982720.1"/>
    </source>
</evidence>
<dbReference type="PRINTS" id="PR02040">
    <property type="entry name" value="CDK2IP"/>
</dbReference>
<accession>A0ABD6ET69</accession>
<dbReference type="EMBL" id="JBGFUD010009928">
    <property type="protein sequence ID" value="MFH4982720.1"/>
    <property type="molecule type" value="Genomic_DNA"/>
</dbReference>
<protein>
    <submittedName>
        <fullName evidence="1">Uncharacterized protein</fullName>
    </submittedName>
</protein>
<proteinExistence type="predicted"/>
<gene>
    <name evidence="1" type="ORF">AB6A40_009429</name>
</gene>
<organism evidence="1 2">
    <name type="scientific">Gnathostoma spinigerum</name>
    <dbReference type="NCBI Taxonomy" id="75299"/>
    <lineage>
        <taxon>Eukaryota</taxon>
        <taxon>Metazoa</taxon>
        <taxon>Ecdysozoa</taxon>
        <taxon>Nematoda</taxon>
        <taxon>Chromadorea</taxon>
        <taxon>Rhabditida</taxon>
        <taxon>Spirurina</taxon>
        <taxon>Gnathostomatomorpha</taxon>
        <taxon>Gnathostomatoidea</taxon>
        <taxon>Gnathostomatidae</taxon>
        <taxon>Gnathostoma</taxon>
    </lineage>
</organism>
<reference evidence="1 2" key="1">
    <citation type="submission" date="2024-08" db="EMBL/GenBank/DDBJ databases">
        <title>Gnathostoma spinigerum genome.</title>
        <authorList>
            <person name="Gonzalez-Bertolin B."/>
            <person name="Monzon S."/>
            <person name="Zaballos A."/>
            <person name="Jimenez P."/>
            <person name="Dekumyoy P."/>
            <person name="Varona S."/>
            <person name="Cuesta I."/>
            <person name="Sumanam S."/>
            <person name="Adisakwattana P."/>
            <person name="Gasser R.B."/>
            <person name="Hernandez-Gonzalez A."/>
            <person name="Young N.D."/>
            <person name="Perteguer M.J."/>
        </authorList>
    </citation>
    <scope>NUCLEOTIDE SEQUENCE [LARGE SCALE GENOMIC DNA]</scope>
    <source>
        <strain evidence="1">AL3</strain>
        <tissue evidence="1">Liver</tissue>
    </source>
</reference>
<sequence>MSSSYIPKTLVEIPLKDSTENATKRLISDFCVDIWNLTQKWMEINGKTSRLLQNLVNNRLVVLYSKKSKDQQFESDNSIIQSRTFYGESVLSEDQRYELLRTIVKESEDLTRLLYEDMTGVANKLQNSRERLKCIRKLIETQTGNFAQSVTCREKVSILEEILPEISSMYQRELGIKKSVLKDLGIFDDREVFMAIVASWNHEGFIDRSLLSRLYALVI</sequence>
<name>A0ABD6ET69_9BILA</name>
<dbReference type="InterPro" id="IPR023250">
    <property type="entry name" value="Cyclin-dep_Kinase_2_interact"/>
</dbReference>
<dbReference type="Proteomes" id="UP001608902">
    <property type="component" value="Unassembled WGS sequence"/>
</dbReference>
<evidence type="ECO:0000313" key="2">
    <source>
        <dbReference type="Proteomes" id="UP001608902"/>
    </source>
</evidence>
<keyword evidence="2" id="KW-1185">Reference proteome</keyword>
<dbReference type="AlphaFoldDB" id="A0ABD6ET69"/>
<comment type="caution">
    <text evidence="1">The sequence shown here is derived from an EMBL/GenBank/DDBJ whole genome shotgun (WGS) entry which is preliminary data.</text>
</comment>